<protein>
    <submittedName>
        <fullName evidence="2">Uncharacterized protein</fullName>
    </submittedName>
</protein>
<gene>
    <name evidence="2" type="ORF">PCL_07395</name>
</gene>
<comment type="caution">
    <text evidence="2">The sequence shown here is derived from an EMBL/GenBank/DDBJ whole genome shotgun (WGS) entry which is preliminary data.</text>
</comment>
<dbReference type="EMBL" id="LCWV01000038">
    <property type="protein sequence ID" value="PWI65096.1"/>
    <property type="molecule type" value="Genomic_DNA"/>
</dbReference>
<proteinExistence type="predicted"/>
<accession>A0A2U3DS66</accession>
<evidence type="ECO:0000313" key="3">
    <source>
        <dbReference type="Proteomes" id="UP000245956"/>
    </source>
</evidence>
<organism evidence="2 3">
    <name type="scientific">Purpureocillium lilacinum</name>
    <name type="common">Paecilomyces lilacinus</name>
    <dbReference type="NCBI Taxonomy" id="33203"/>
    <lineage>
        <taxon>Eukaryota</taxon>
        <taxon>Fungi</taxon>
        <taxon>Dikarya</taxon>
        <taxon>Ascomycota</taxon>
        <taxon>Pezizomycotina</taxon>
        <taxon>Sordariomycetes</taxon>
        <taxon>Hypocreomycetidae</taxon>
        <taxon>Hypocreales</taxon>
        <taxon>Ophiocordycipitaceae</taxon>
        <taxon>Purpureocillium</taxon>
    </lineage>
</organism>
<dbReference type="Proteomes" id="UP000245956">
    <property type="component" value="Unassembled WGS sequence"/>
</dbReference>
<sequence length="184" mass="20941">MRARLVGFWFVRRRRTSGPMDNADPEFLTSISWIRNEFKYTNRDLLSWGWWSAPPRVLQQSFGVNPVPDALARSGTPGLVTTGSATPRLVRAHIWWLDTVRQGVFARCDTSRQHLQHPRHAGAGANRVCEWHSTRDRVRGKLCVRRRETVTVKDGHETGCKQGLEGGRHTQQPALDSYGRGVQD</sequence>
<reference evidence="2 3" key="1">
    <citation type="journal article" date="2016" name="Front. Microbiol.">
        <title>Genome and transcriptome sequences reveal the specific parasitism of the nematophagous Purpureocillium lilacinum 36-1.</title>
        <authorList>
            <person name="Xie J."/>
            <person name="Li S."/>
            <person name="Mo C."/>
            <person name="Xiao X."/>
            <person name="Peng D."/>
            <person name="Wang G."/>
            <person name="Xiao Y."/>
        </authorList>
    </citation>
    <scope>NUCLEOTIDE SEQUENCE [LARGE SCALE GENOMIC DNA]</scope>
    <source>
        <strain evidence="2 3">36-1</strain>
    </source>
</reference>
<feature type="region of interest" description="Disordered" evidence="1">
    <location>
        <begin position="157"/>
        <end position="184"/>
    </location>
</feature>
<name>A0A2U3DS66_PURLI</name>
<evidence type="ECO:0000313" key="2">
    <source>
        <dbReference type="EMBL" id="PWI65096.1"/>
    </source>
</evidence>
<dbReference type="AlphaFoldDB" id="A0A2U3DS66"/>
<evidence type="ECO:0000256" key="1">
    <source>
        <dbReference type="SAM" id="MobiDB-lite"/>
    </source>
</evidence>